<evidence type="ECO:0000313" key="3">
    <source>
        <dbReference type="EMBL" id="CAF3914505.1"/>
    </source>
</evidence>
<dbReference type="AlphaFoldDB" id="A0A814WZR9"/>
<evidence type="ECO:0000313" key="4">
    <source>
        <dbReference type="Proteomes" id="UP000663834"/>
    </source>
</evidence>
<dbReference type="Proteomes" id="UP000663866">
    <property type="component" value="Unassembled WGS sequence"/>
</dbReference>
<proteinExistence type="predicted"/>
<keyword evidence="5" id="KW-1185">Reference proteome</keyword>
<name>A0A814WZR9_9BILA</name>
<feature type="region of interest" description="Disordered" evidence="1">
    <location>
        <begin position="76"/>
        <end position="113"/>
    </location>
</feature>
<protein>
    <submittedName>
        <fullName evidence="2">Uncharacterized protein</fullName>
    </submittedName>
</protein>
<gene>
    <name evidence="2" type="ORF">KQP761_LOCUS238</name>
    <name evidence="3" type="ORF">OVN521_LOCUS10228</name>
</gene>
<evidence type="ECO:0000256" key="1">
    <source>
        <dbReference type="SAM" id="MobiDB-lite"/>
    </source>
</evidence>
<dbReference type="Proteomes" id="UP000663834">
    <property type="component" value="Unassembled WGS sequence"/>
</dbReference>
<dbReference type="EMBL" id="CAJOBG010001292">
    <property type="protein sequence ID" value="CAF3914505.1"/>
    <property type="molecule type" value="Genomic_DNA"/>
</dbReference>
<accession>A0A814WZR9</accession>
<evidence type="ECO:0000313" key="5">
    <source>
        <dbReference type="Proteomes" id="UP000663866"/>
    </source>
</evidence>
<dbReference type="EMBL" id="CAJNOW010000019">
    <property type="protein sequence ID" value="CAF1209022.1"/>
    <property type="molecule type" value="Genomic_DNA"/>
</dbReference>
<evidence type="ECO:0000313" key="2">
    <source>
        <dbReference type="EMBL" id="CAF1209022.1"/>
    </source>
</evidence>
<reference evidence="2" key="1">
    <citation type="submission" date="2021-02" db="EMBL/GenBank/DDBJ databases">
        <authorList>
            <person name="Nowell W R."/>
        </authorList>
    </citation>
    <scope>NUCLEOTIDE SEQUENCE</scope>
</reference>
<organism evidence="2 4">
    <name type="scientific">Rotaria magnacalcarata</name>
    <dbReference type="NCBI Taxonomy" id="392030"/>
    <lineage>
        <taxon>Eukaryota</taxon>
        <taxon>Metazoa</taxon>
        <taxon>Spiralia</taxon>
        <taxon>Gnathifera</taxon>
        <taxon>Rotifera</taxon>
        <taxon>Eurotatoria</taxon>
        <taxon>Bdelloidea</taxon>
        <taxon>Philodinida</taxon>
        <taxon>Philodinidae</taxon>
        <taxon>Rotaria</taxon>
    </lineage>
</organism>
<dbReference type="OrthoDB" id="10261212at2759"/>
<sequence>MKCDPRTQWLLLVYDQGFLNHPSIVFETLSNIDNNSSFTDGYGEKWQKPVPVNESQDRDLAIAMQNQEHIRYKEAQLRQQQQQRQPNQEHYYEDGSKKRKKKHTQYTNDEDDGNCGCTLL</sequence>
<comment type="caution">
    <text evidence="2">The sequence shown here is derived from an EMBL/GenBank/DDBJ whole genome shotgun (WGS) entry which is preliminary data.</text>
</comment>